<dbReference type="Pfam" id="PF07647">
    <property type="entry name" value="SAM_2"/>
    <property type="match status" value="1"/>
</dbReference>
<feature type="compositionally biased region" description="Basic and acidic residues" evidence="17">
    <location>
        <begin position="150"/>
        <end position="167"/>
    </location>
</feature>
<feature type="region of interest" description="Disordered" evidence="17">
    <location>
        <begin position="150"/>
        <end position="203"/>
    </location>
</feature>
<evidence type="ECO:0000256" key="11">
    <source>
        <dbReference type="ARBA" id="ARBA00034103"/>
    </source>
</evidence>
<dbReference type="GO" id="GO:0015629">
    <property type="term" value="C:actin cytoskeleton"/>
    <property type="evidence" value="ECO:0007669"/>
    <property type="project" value="TreeGrafter"/>
</dbReference>
<keyword evidence="4" id="KW-0597">Phosphoprotein</keyword>
<dbReference type="SUPFAM" id="SSF50156">
    <property type="entry name" value="PDZ domain-like"/>
    <property type="match status" value="1"/>
</dbReference>
<dbReference type="Pfam" id="PF00595">
    <property type="entry name" value="PDZ"/>
    <property type="match status" value="1"/>
</dbReference>
<dbReference type="PANTHER" id="PTHR16154:SF22">
    <property type="entry name" value="NEURABIN-1"/>
    <property type="match status" value="1"/>
</dbReference>
<organism evidence="20 21">
    <name type="scientific">Bubo bubo</name>
    <name type="common">Eurasian eagle-owl</name>
    <name type="synonym">Strix bubo</name>
    <dbReference type="NCBI Taxonomy" id="30461"/>
    <lineage>
        <taxon>Eukaryota</taxon>
        <taxon>Metazoa</taxon>
        <taxon>Chordata</taxon>
        <taxon>Craniata</taxon>
        <taxon>Vertebrata</taxon>
        <taxon>Euteleostomi</taxon>
        <taxon>Archelosauria</taxon>
        <taxon>Archosauria</taxon>
        <taxon>Dinosauria</taxon>
        <taxon>Saurischia</taxon>
        <taxon>Theropoda</taxon>
        <taxon>Coelurosauria</taxon>
        <taxon>Aves</taxon>
        <taxon>Neognathae</taxon>
        <taxon>Neoaves</taxon>
        <taxon>Telluraves</taxon>
        <taxon>Strigiformes</taxon>
        <taxon>Strigidae</taxon>
        <taxon>Bubo</taxon>
    </lineage>
</organism>
<evidence type="ECO:0000256" key="17">
    <source>
        <dbReference type="SAM" id="MobiDB-lite"/>
    </source>
</evidence>
<feature type="region of interest" description="Disordered" evidence="17">
    <location>
        <begin position="1"/>
        <end position="106"/>
    </location>
</feature>
<dbReference type="Proteomes" id="UP000694567">
    <property type="component" value="Unplaced"/>
</dbReference>
<evidence type="ECO:0000313" key="20">
    <source>
        <dbReference type="Ensembl" id="ENSBOBP00000022059.1"/>
    </source>
</evidence>
<feature type="region of interest" description="Disordered" evidence="17">
    <location>
        <begin position="257"/>
        <end position="321"/>
    </location>
</feature>
<feature type="domain" description="PDZ" evidence="19">
    <location>
        <begin position="526"/>
        <end position="614"/>
    </location>
</feature>
<evidence type="ECO:0000256" key="5">
    <source>
        <dbReference type="ARBA" id="ARBA00022782"/>
    </source>
</evidence>
<dbReference type="FunFam" id="1.10.150.50:FF:000008">
    <property type="entry name" value="Neurabin-1 isoform 1-like protein"/>
    <property type="match status" value="1"/>
</dbReference>
<keyword evidence="6" id="KW-0524">Neurogenesis</keyword>
<dbReference type="InterPro" id="IPR040645">
    <property type="entry name" value="Neurabin-1/2_PDZ"/>
</dbReference>
<evidence type="ECO:0000256" key="10">
    <source>
        <dbReference type="ARBA" id="ARBA00023212"/>
    </source>
</evidence>
<evidence type="ECO:0000256" key="3">
    <source>
        <dbReference type="ARBA" id="ARBA00022490"/>
    </source>
</evidence>
<evidence type="ECO:0000256" key="13">
    <source>
        <dbReference type="ARBA" id="ARBA00076637"/>
    </source>
</evidence>
<evidence type="ECO:0000256" key="9">
    <source>
        <dbReference type="ARBA" id="ARBA00023203"/>
    </source>
</evidence>
<evidence type="ECO:0000256" key="16">
    <source>
        <dbReference type="SAM" id="Coils"/>
    </source>
</evidence>
<evidence type="ECO:0000259" key="19">
    <source>
        <dbReference type="PROSITE" id="PS50106"/>
    </source>
</evidence>
<feature type="compositionally biased region" description="Basic and acidic residues" evidence="17">
    <location>
        <begin position="1071"/>
        <end position="1109"/>
    </location>
</feature>
<feature type="compositionally biased region" description="Polar residues" evidence="17">
    <location>
        <begin position="263"/>
        <end position="292"/>
    </location>
</feature>
<keyword evidence="9" id="KW-0009">Actin-binding</keyword>
<feature type="coiled-coil region" evidence="16">
    <location>
        <begin position="702"/>
        <end position="845"/>
    </location>
</feature>
<dbReference type="GO" id="GO:0030425">
    <property type="term" value="C:dendrite"/>
    <property type="evidence" value="ECO:0007669"/>
    <property type="project" value="TreeGrafter"/>
</dbReference>
<comment type="subcellular location">
    <subcellularLocation>
        <location evidence="1">Cytoplasm</location>
        <location evidence="1">Cytoskeleton</location>
    </subcellularLocation>
    <subcellularLocation>
        <location evidence="11">Synapse</location>
    </subcellularLocation>
</comment>
<evidence type="ECO:0000259" key="18">
    <source>
        <dbReference type="PROSITE" id="PS50105"/>
    </source>
</evidence>
<keyword evidence="2" id="KW-0217">Developmental protein</keyword>
<accession>A0A8C0FQP8</accession>
<evidence type="ECO:0000256" key="2">
    <source>
        <dbReference type="ARBA" id="ARBA00022473"/>
    </source>
</evidence>
<dbReference type="InterPro" id="IPR036034">
    <property type="entry name" value="PDZ_sf"/>
</dbReference>
<feature type="domain" description="SAM" evidence="18">
    <location>
        <begin position="1009"/>
        <end position="1072"/>
    </location>
</feature>
<evidence type="ECO:0000256" key="14">
    <source>
        <dbReference type="ARBA" id="ARBA00077125"/>
    </source>
</evidence>
<evidence type="ECO:0000256" key="8">
    <source>
        <dbReference type="ARBA" id="ARBA00023054"/>
    </source>
</evidence>
<evidence type="ECO:0000256" key="1">
    <source>
        <dbReference type="ARBA" id="ARBA00004245"/>
    </source>
</evidence>
<dbReference type="PROSITE" id="PS50105">
    <property type="entry name" value="SAM_DOMAIN"/>
    <property type="match status" value="1"/>
</dbReference>
<dbReference type="SMART" id="SM00228">
    <property type="entry name" value="PDZ"/>
    <property type="match status" value="1"/>
</dbReference>
<dbReference type="GO" id="GO:0007015">
    <property type="term" value="P:actin filament organization"/>
    <property type="evidence" value="ECO:0007669"/>
    <property type="project" value="TreeGrafter"/>
</dbReference>
<feature type="coiled-coil region" evidence="16">
    <location>
        <begin position="622"/>
        <end position="649"/>
    </location>
</feature>
<feature type="region of interest" description="Disordered" evidence="17">
    <location>
        <begin position="340"/>
        <end position="384"/>
    </location>
</feature>
<dbReference type="GO" id="GO:0005737">
    <property type="term" value="C:cytoplasm"/>
    <property type="evidence" value="ECO:0007669"/>
    <property type="project" value="TreeGrafter"/>
</dbReference>
<evidence type="ECO:0000256" key="15">
    <source>
        <dbReference type="ARBA" id="ARBA00082439"/>
    </source>
</evidence>
<feature type="region of interest" description="Disordered" evidence="17">
    <location>
        <begin position="1071"/>
        <end position="1119"/>
    </location>
</feature>
<evidence type="ECO:0000313" key="21">
    <source>
        <dbReference type="Proteomes" id="UP000694567"/>
    </source>
</evidence>
<dbReference type="InterPro" id="IPR001660">
    <property type="entry name" value="SAM"/>
</dbReference>
<dbReference type="SUPFAM" id="SSF47769">
    <property type="entry name" value="SAM/Pointed domain"/>
    <property type="match status" value="1"/>
</dbReference>
<proteinExistence type="predicted"/>
<reference evidence="20" key="2">
    <citation type="submission" date="2025-09" db="UniProtKB">
        <authorList>
            <consortium name="Ensembl"/>
        </authorList>
    </citation>
    <scope>IDENTIFICATION</scope>
</reference>
<dbReference type="InterPro" id="IPR013761">
    <property type="entry name" value="SAM/pointed_sf"/>
</dbReference>
<keyword evidence="8 16" id="KW-0175">Coiled coil</keyword>
<dbReference type="GO" id="GO:0014069">
    <property type="term" value="C:postsynaptic density"/>
    <property type="evidence" value="ECO:0007669"/>
    <property type="project" value="TreeGrafter"/>
</dbReference>
<dbReference type="Gene3D" id="1.10.150.50">
    <property type="entry name" value="Transcription Factor, Ets-1"/>
    <property type="match status" value="1"/>
</dbReference>
<dbReference type="Gene3D" id="2.30.42.10">
    <property type="match status" value="1"/>
</dbReference>
<dbReference type="GO" id="GO:0019722">
    <property type="term" value="P:calcium-mediated signaling"/>
    <property type="evidence" value="ECO:0007669"/>
    <property type="project" value="TreeGrafter"/>
</dbReference>
<keyword evidence="3" id="KW-0963">Cytoplasm</keyword>
<dbReference type="PANTHER" id="PTHR16154">
    <property type="entry name" value="NEURABIN"/>
    <property type="match status" value="1"/>
</dbReference>
<dbReference type="FunFam" id="2.30.42.10:FF:000010">
    <property type="entry name" value="Neurabin-1 isoform 1"/>
    <property type="match status" value="1"/>
</dbReference>
<evidence type="ECO:0000256" key="12">
    <source>
        <dbReference type="ARBA" id="ARBA00067399"/>
    </source>
</evidence>
<evidence type="ECO:0000256" key="6">
    <source>
        <dbReference type="ARBA" id="ARBA00022902"/>
    </source>
</evidence>
<keyword evidence="10" id="KW-0206">Cytoskeleton</keyword>
<feature type="compositionally biased region" description="Basic and acidic residues" evidence="17">
    <location>
        <begin position="1"/>
        <end position="12"/>
    </location>
</feature>
<dbReference type="SMART" id="SM00454">
    <property type="entry name" value="SAM"/>
    <property type="match status" value="1"/>
</dbReference>
<dbReference type="GO" id="GO:0051015">
    <property type="term" value="F:actin filament binding"/>
    <property type="evidence" value="ECO:0007669"/>
    <property type="project" value="TreeGrafter"/>
</dbReference>
<dbReference type="Pfam" id="PF17817">
    <property type="entry name" value="PDZ_5"/>
    <property type="match status" value="1"/>
</dbReference>
<dbReference type="AlphaFoldDB" id="A0A8C0FQP8"/>
<dbReference type="PROSITE" id="PS50106">
    <property type="entry name" value="PDZ"/>
    <property type="match status" value="1"/>
</dbReference>
<reference evidence="20" key="1">
    <citation type="submission" date="2025-08" db="UniProtKB">
        <authorList>
            <consortium name="Ensembl"/>
        </authorList>
    </citation>
    <scope>IDENTIFICATION</scope>
</reference>
<dbReference type="InterPro" id="IPR001478">
    <property type="entry name" value="PDZ"/>
</dbReference>
<keyword evidence="7" id="KW-0770">Synapse</keyword>
<feature type="compositionally biased region" description="Low complexity" evidence="17">
    <location>
        <begin position="293"/>
        <end position="303"/>
    </location>
</feature>
<feature type="region of interest" description="Disordered" evidence="17">
    <location>
        <begin position="908"/>
        <end position="974"/>
    </location>
</feature>
<dbReference type="CDD" id="cd09512">
    <property type="entry name" value="SAM_Neurabin-like"/>
    <property type="match status" value="1"/>
</dbReference>
<evidence type="ECO:0000256" key="7">
    <source>
        <dbReference type="ARBA" id="ARBA00023018"/>
    </source>
</evidence>
<dbReference type="CDD" id="cd06790">
    <property type="entry name" value="PDZ_neurabin-like"/>
    <property type="match status" value="1"/>
</dbReference>
<evidence type="ECO:0000256" key="4">
    <source>
        <dbReference type="ARBA" id="ARBA00022553"/>
    </source>
</evidence>
<dbReference type="InterPro" id="IPR043446">
    <property type="entry name" value="Neurabin-like"/>
</dbReference>
<dbReference type="Ensembl" id="ENSBOBT00000022559.1">
    <property type="protein sequence ID" value="ENSBOBP00000022059.1"/>
    <property type="gene ID" value="ENSBOBG00000013336.1"/>
</dbReference>
<feature type="compositionally biased region" description="Polar residues" evidence="17">
    <location>
        <begin position="942"/>
        <end position="957"/>
    </location>
</feature>
<feature type="compositionally biased region" description="Polar residues" evidence="17">
    <location>
        <begin position="185"/>
        <end position="203"/>
    </location>
</feature>
<sequence>MMKTESSGERSTLRSASPHRNAYRTEFQALKSTFDKPKSDGDQKAKEEGEASQSRGRKYGSNVNRIKNLFMQMGMEPTESAGVTPKTRGKGGPPSPQRRIRPKEFVEKADGSIVKLESSVSERISRFDTVHDGPSYSKFTETRKMFERNAHETGHSNRYSPKKEKVVSNELPDEWCSSKSHRGSTDSLDSLSPRTETVSPTVSQLSAVFENTDSHNVIIVEKSENNEEYSVTGHYPLNLSSTVANISSPVANLEGFSPLKDASTWSPSAKQSTGMMSVENSQQNSAPSTPRQKTSTGTSAGSKTTEEIKKSTEAASVEGSAVSQQNLVSVLDSEISVDSCAKSKSKTETEGLLQQKEQSELAEGVFDRPEAAGLPRNVASGGDFATDAVSDATESHYDEASEKEVHEDVNNFQSSHVYMHSDYSVYRVRSRYNSDWGETGTEQDDQDDSDENNCYEPDMEYSEINGLPDEDEIPANRKIQFSRAPIKVFNTYSNEDYDRRNDEVDPVAASAEYELEKRVEKLELFPVELEKDEDGLGISIIGMGVGADAGLEKLGIFVKTVTEGGAAERDGRIQVNDQIVEVDGISLVGVTQNFAATVLRNTKGKVRFVIGREKPGQVSEVAQLISQTLEQERRQRELLEQHYAQYDADDDETGEYATDEEDEDMGPVLPGGDMAIEVFDLPENDDMFSPSDVDTSKLAHKFKELQIKHAVTEAEIQKLKTKLQAAENEKVRWELEKTQLQQNIEENKERMMKLESYWIEAQTLCHTVNEHLKETQSQYQALEKKYNKAKKLIKDFQQKELDFIKRQEAERKKIEDLEKAHLAEVQGLQARIRDLEAEVFRLMKQNGSQVNNNNNIFERQTSFGEVSRDPVENLDTKQVSCLDGLSEDFNEAVPETERLDSKALKTRAQLSVKNKRQRPSRTRLYDSISSTDGEDSLERKNFTFNDDFSPSSTSSADLSGLGAEPKTPGFSHSLALSSDESLDMIDDEILDDGQSPKHSQCQSRGVQEWSVQQVSHWLMSLNLEQYVSEFSAQNINGEHLLQLDGSKLKALGMTSSQDRAIIKKKLKEMKASLEKARKAQEKMEKQREKLRKKEQEQLQRKSKKTDKSSSDATEGTNEQ</sequence>
<protein>
    <recommendedName>
        <fullName evidence="12">Neurabin-1</fullName>
    </recommendedName>
    <alternativeName>
        <fullName evidence="14">Neurabin-I</fullName>
    </alternativeName>
    <alternativeName>
        <fullName evidence="13">Neural tissue-specific F-actin-binding protein I</fullName>
    </alternativeName>
    <alternativeName>
        <fullName evidence="15">Protein phosphatase 1 regulatory subunit 9A</fullName>
    </alternativeName>
</protein>
<keyword evidence="21" id="KW-1185">Reference proteome</keyword>
<feature type="compositionally biased region" description="Basic and acidic residues" evidence="17">
    <location>
        <begin position="33"/>
        <end position="49"/>
    </location>
</feature>
<dbReference type="GO" id="GO:0031175">
    <property type="term" value="P:neuron projection development"/>
    <property type="evidence" value="ECO:0007669"/>
    <property type="project" value="TreeGrafter"/>
</dbReference>
<keyword evidence="5" id="KW-0221">Differentiation</keyword>
<name>A0A8C0FQP8_BUBBB</name>